<dbReference type="InterPro" id="IPR019302">
    <property type="entry name" value="CAP12/PCTIR_TIR_dom"/>
</dbReference>
<evidence type="ECO:0000313" key="3">
    <source>
        <dbReference type="Proteomes" id="UP001339911"/>
    </source>
</evidence>
<evidence type="ECO:0000313" key="2">
    <source>
        <dbReference type="EMBL" id="MEE6311804.1"/>
    </source>
</evidence>
<protein>
    <submittedName>
        <fullName evidence="2">TIR domain-containing protein</fullName>
    </submittedName>
</protein>
<organism evidence="2 3">
    <name type="scientific">Plantactinospora veratri</name>
    <dbReference type="NCBI Taxonomy" id="1436122"/>
    <lineage>
        <taxon>Bacteria</taxon>
        <taxon>Bacillati</taxon>
        <taxon>Actinomycetota</taxon>
        <taxon>Actinomycetes</taxon>
        <taxon>Micromonosporales</taxon>
        <taxon>Micromonosporaceae</taxon>
        <taxon>Plantactinospora</taxon>
    </lineage>
</organism>
<evidence type="ECO:0000259" key="1">
    <source>
        <dbReference type="Pfam" id="PF10137"/>
    </source>
</evidence>
<gene>
    <name evidence="2" type="ORF">V1634_33750</name>
</gene>
<name>A0ABU7SQ38_9ACTN</name>
<reference evidence="2 3" key="1">
    <citation type="submission" date="2024-01" db="EMBL/GenBank/DDBJ databases">
        <title>Genome insights into Plantactinospora veratri sp. nov.</title>
        <authorList>
            <person name="Wang L."/>
        </authorList>
    </citation>
    <scope>NUCLEOTIDE SEQUENCE [LARGE SCALE GENOMIC DNA]</scope>
    <source>
        <strain evidence="2 3">NEAU-FHS4</strain>
    </source>
</reference>
<accession>A0ABU7SQ38</accession>
<comment type="caution">
    <text evidence="2">The sequence shown here is derived from an EMBL/GenBank/DDBJ whole genome shotgun (WGS) entry which is preliminary data.</text>
</comment>
<feature type="domain" description="CD-NTase-associated protein 12/Pycsar effector protein TIR" evidence="1">
    <location>
        <begin position="22"/>
        <end position="119"/>
    </location>
</feature>
<keyword evidence="3" id="KW-1185">Reference proteome</keyword>
<dbReference type="EMBL" id="JAZGQL010000037">
    <property type="protein sequence ID" value="MEE6311804.1"/>
    <property type="molecule type" value="Genomic_DNA"/>
</dbReference>
<dbReference type="Pfam" id="PF10137">
    <property type="entry name" value="CAP12-PCTIR_TIR"/>
    <property type="match status" value="1"/>
</dbReference>
<dbReference type="Proteomes" id="UP001339911">
    <property type="component" value="Unassembled WGS sequence"/>
</dbReference>
<sequence length="159" mass="17847">MTKEFLRSLASERRSAGLPNGVFIAHGAHPEWLAVQRFIEERFELPVYSFESGAWGGRQVTEALADYLERCGFAICVLTAEDFTGDGRRLARQNVVHEVGLFQGRHGFDRVMVLAEEGCDFVPQAAEPYTISFPRNGISRTFYQLDEMIRAQGFGAVEP</sequence>
<proteinExistence type="predicted"/>
<dbReference type="RefSeq" id="WP_331211687.1">
    <property type="nucleotide sequence ID" value="NZ_JAZGQL010000037.1"/>
</dbReference>